<dbReference type="Gene3D" id="3.90.550.10">
    <property type="entry name" value="Spore Coat Polysaccharide Biosynthesis Protein SpsA, Chain A"/>
    <property type="match status" value="1"/>
</dbReference>
<dbReference type="RefSeq" id="WP_114002922.1">
    <property type="nucleotide sequence ID" value="NZ_PSQG01000046.1"/>
</dbReference>
<dbReference type="PANTHER" id="PTHR22916:SF3">
    <property type="entry name" value="UDP-GLCNAC:BETAGAL BETA-1,3-N-ACETYLGLUCOSAMINYLTRANSFERASE-LIKE PROTEIN 1"/>
    <property type="match status" value="1"/>
</dbReference>
<evidence type="ECO:0000259" key="1">
    <source>
        <dbReference type="Pfam" id="PF00535"/>
    </source>
</evidence>
<dbReference type="EMBL" id="PSQG01000046">
    <property type="protein sequence ID" value="RCH41563.1"/>
    <property type="molecule type" value="Genomic_DNA"/>
</dbReference>
<dbReference type="Proteomes" id="UP000253208">
    <property type="component" value="Unassembled WGS sequence"/>
</dbReference>
<protein>
    <submittedName>
        <fullName evidence="2">Glycosyl transferase family 2</fullName>
    </submittedName>
</protein>
<name>A0A367FUC1_9FIRM</name>
<reference evidence="2 3" key="1">
    <citation type="submission" date="2018-02" db="EMBL/GenBank/DDBJ databases">
        <title>Complete genome sequencing of Faecalibacterium prausnitzii strains isolated from the human gut.</title>
        <authorList>
            <person name="Fitzgerald B.C."/>
            <person name="Shkoporov A.N."/>
            <person name="Ross P.R."/>
            <person name="Hill C."/>
        </authorList>
    </citation>
    <scope>NUCLEOTIDE SEQUENCE [LARGE SCALE GENOMIC DNA]</scope>
    <source>
        <strain evidence="2 3">APC942/31-1</strain>
    </source>
</reference>
<dbReference type="AlphaFoldDB" id="A0A367FUC1"/>
<organism evidence="2 3">
    <name type="scientific">Blautia obeum</name>
    <dbReference type="NCBI Taxonomy" id="40520"/>
    <lineage>
        <taxon>Bacteria</taxon>
        <taxon>Bacillati</taxon>
        <taxon>Bacillota</taxon>
        <taxon>Clostridia</taxon>
        <taxon>Lachnospirales</taxon>
        <taxon>Lachnospiraceae</taxon>
        <taxon>Blautia</taxon>
    </lineage>
</organism>
<sequence>MVKVAVLLSTYNGEKFLREQINSILNQVGNFKLDLYVRDDGSDDGTINILKEYENENKLKWYTGINLKPAKSFIDLLSKCGEYDYYAFADQDDYWHQDKIQRGIHKLCQQEGPALYCSNAVLVGKDLKSLGRNVYKTQPRTDFETIICAGGLLGCTMIFNDELARIIKASKNHGKMVLHDFYIAAVCVSIGGNIIYDSDATMKYRQHGENVVGVSHGLLGTVIGRVRDIYTKESIGIADQARSILFDYKENIEVNNQKWLEQVAHYNDNNKNRLKLAFSVRTKYININMSLKLRISILFGNR</sequence>
<dbReference type="SUPFAM" id="SSF53448">
    <property type="entry name" value="Nucleotide-diphospho-sugar transferases"/>
    <property type="match status" value="1"/>
</dbReference>
<dbReference type="PANTHER" id="PTHR22916">
    <property type="entry name" value="GLYCOSYLTRANSFERASE"/>
    <property type="match status" value="1"/>
</dbReference>
<gene>
    <name evidence="2" type="ORF">C4886_17660</name>
</gene>
<dbReference type="Pfam" id="PF00535">
    <property type="entry name" value="Glycos_transf_2"/>
    <property type="match status" value="1"/>
</dbReference>
<feature type="domain" description="Glycosyltransferase 2-like" evidence="1">
    <location>
        <begin position="6"/>
        <end position="122"/>
    </location>
</feature>
<keyword evidence="2" id="KW-0808">Transferase</keyword>
<comment type="caution">
    <text evidence="2">The sequence shown here is derived from an EMBL/GenBank/DDBJ whole genome shotgun (WGS) entry which is preliminary data.</text>
</comment>
<dbReference type="InterPro" id="IPR001173">
    <property type="entry name" value="Glyco_trans_2-like"/>
</dbReference>
<accession>A0A367FUC1</accession>
<evidence type="ECO:0000313" key="3">
    <source>
        <dbReference type="Proteomes" id="UP000253208"/>
    </source>
</evidence>
<dbReference type="InterPro" id="IPR029044">
    <property type="entry name" value="Nucleotide-diphossugar_trans"/>
</dbReference>
<proteinExistence type="predicted"/>
<evidence type="ECO:0000313" key="2">
    <source>
        <dbReference type="EMBL" id="RCH41563.1"/>
    </source>
</evidence>
<dbReference type="GO" id="GO:0016758">
    <property type="term" value="F:hexosyltransferase activity"/>
    <property type="evidence" value="ECO:0007669"/>
    <property type="project" value="UniProtKB-ARBA"/>
</dbReference>